<feature type="compositionally biased region" description="Low complexity" evidence="1">
    <location>
        <begin position="204"/>
        <end position="214"/>
    </location>
</feature>
<evidence type="ECO:0000256" key="1">
    <source>
        <dbReference type="SAM" id="MobiDB-lite"/>
    </source>
</evidence>
<proteinExistence type="predicted"/>
<dbReference type="Proteomes" id="UP000612282">
    <property type="component" value="Unassembled WGS sequence"/>
</dbReference>
<keyword evidence="2" id="KW-0812">Transmembrane</keyword>
<gene>
    <name evidence="3" type="ORF">Aco03nite_013150</name>
</gene>
<feature type="compositionally biased region" description="Low complexity" evidence="1">
    <location>
        <begin position="134"/>
        <end position="145"/>
    </location>
</feature>
<keyword evidence="4" id="KW-1185">Reference proteome</keyword>
<keyword evidence="2" id="KW-1133">Transmembrane helix</keyword>
<sequence length="229" mass="24264">MSLWDSVRGEVAGAWRSLRYDLGRPPAGPSDPRPDVTFTGMNTFPGSLVSLPVAEPHDDDPAPPRRFVAVAAFCALGLGGAAGSYLVATTTFAGRMTDPVPIAAPVSDHPVEVAEEDAGMGSAPPRQRRHRTVRPAPEVPVTTRPTPTPTSEKTTISDFRTPEKARPAPDESDCDCETPPVPTPTAPSPSDSAGPSPEPDDPEPSASEPSPSTNSDRRHRWAKPEISFM</sequence>
<evidence type="ECO:0000313" key="3">
    <source>
        <dbReference type="EMBL" id="GID52911.1"/>
    </source>
</evidence>
<keyword evidence="2" id="KW-0472">Membrane</keyword>
<feature type="compositionally biased region" description="Basic and acidic residues" evidence="1">
    <location>
        <begin position="160"/>
        <end position="169"/>
    </location>
</feature>
<organism evidence="3 4">
    <name type="scientific">Actinoplanes couchii</name>
    <dbReference type="NCBI Taxonomy" id="403638"/>
    <lineage>
        <taxon>Bacteria</taxon>
        <taxon>Bacillati</taxon>
        <taxon>Actinomycetota</taxon>
        <taxon>Actinomycetes</taxon>
        <taxon>Micromonosporales</taxon>
        <taxon>Micromonosporaceae</taxon>
        <taxon>Actinoplanes</taxon>
    </lineage>
</organism>
<dbReference type="EMBL" id="BOMG01000024">
    <property type="protein sequence ID" value="GID52911.1"/>
    <property type="molecule type" value="Genomic_DNA"/>
</dbReference>
<reference evidence="3 4" key="1">
    <citation type="submission" date="2021-01" db="EMBL/GenBank/DDBJ databases">
        <title>Whole genome shotgun sequence of Actinoplanes couchii NBRC 106145.</title>
        <authorList>
            <person name="Komaki H."/>
            <person name="Tamura T."/>
        </authorList>
    </citation>
    <scope>NUCLEOTIDE SEQUENCE [LARGE SCALE GENOMIC DNA]</scope>
    <source>
        <strain evidence="3 4">NBRC 106145</strain>
    </source>
</reference>
<dbReference type="RefSeq" id="WP_203793838.1">
    <property type="nucleotide sequence ID" value="NZ_BAAAQE010000076.1"/>
</dbReference>
<protein>
    <submittedName>
        <fullName evidence="3">Uncharacterized protein</fullName>
    </submittedName>
</protein>
<evidence type="ECO:0000313" key="4">
    <source>
        <dbReference type="Proteomes" id="UP000612282"/>
    </source>
</evidence>
<evidence type="ECO:0000256" key="2">
    <source>
        <dbReference type="SAM" id="Phobius"/>
    </source>
</evidence>
<feature type="region of interest" description="Disordered" evidence="1">
    <location>
        <begin position="114"/>
        <end position="229"/>
    </location>
</feature>
<name>A0ABQ3X326_9ACTN</name>
<accession>A0ABQ3X326</accession>
<comment type="caution">
    <text evidence="3">The sequence shown here is derived from an EMBL/GenBank/DDBJ whole genome shotgun (WGS) entry which is preliminary data.</text>
</comment>
<feature type="transmembrane region" description="Helical" evidence="2">
    <location>
        <begin position="67"/>
        <end position="88"/>
    </location>
</feature>